<dbReference type="Pfam" id="PF06886">
    <property type="entry name" value="TPX2"/>
    <property type="match status" value="1"/>
</dbReference>
<feature type="region of interest" description="Disordered" evidence="13">
    <location>
        <begin position="107"/>
        <end position="142"/>
    </location>
</feature>
<dbReference type="RefSeq" id="XP_023379058.1">
    <property type="nucleotide sequence ID" value="XM_023523290.1"/>
</dbReference>
<dbReference type="InterPro" id="IPR015128">
    <property type="entry name" value="Aurora-A-bd"/>
</dbReference>
<keyword evidence="11" id="KW-0131">Cell cycle</keyword>
<dbReference type="Pfam" id="PF12214">
    <property type="entry name" value="TPX2_importin"/>
    <property type="match status" value="1"/>
</dbReference>
<feature type="domain" description="TPX2 C-terminal" evidence="14">
    <location>
        <begin position="561"/>
        <end position="635"/>
    </location>
</feature>
<feature type="compositionally biased region" description="Basic and acidic residues" evidence="13">
    <location>
        <begin position="264"/>
        <end position="282"/>
    </location>
</feature>
<keyword evidence="12" id="KW-0175">Coiled coil</keyword>
<feature type="region of interest" description="Disordered" evidence="13">
    <location>
        <begin position="158"/>
        <end position="224"/>
    </location>
</feature>
<keyword evidence="8" id="KW-0498">Mitosis</keyword>
<dbReference type="GO" id="GO:0051301">
    <property type="term" value="P:cell division"/>
    <property type="evidence" value="ECO:0007669"/>
    <property type="project" value="UniProtKB-KW"/>
</dbReference>
<name>A0A6P6BVB6_PTEVA</name>
<keyword evidence="17" id="KW-1185">Reference proteome</keyword>
<keyword evidence="5" id="KW-0597">Phosphoprotein</keyword>
<dbReference type="GO" id="GO:0060236">
    <property type="term" value="P:regulation of mitotic spindle organization"/>
    <property type="evidence" value="ECO:0007669"/>
    <property type="project" value="InterPro"/>
</dbReference>
<keyword evidence="4" id="KW-0963">Cytoplasm</keyword>
<dbReference type="PANTHER" id="PTHR14326">
    <property type="entry name" value="TARGETING PROTEIN FOR XKLP2"/>
    <property type="match status" value="1"/>
</dbReference>
<sequence>MSQVKASYSYDAPMDFINFTSLNDEEDTQDIDSWFEEKANLENKFPGKNGTGALFQDKTPLRKANPQQAIVTPLRPVDNTNYKEAEKENLVQQSIPSNACSSLEVKGTISKNTPAQSQRRSARLSARKDLAQKEKHHVKIKAKRCATPVIINEILPSKRMKVSNNKKKPEEEEEGSVHQDTSEKNESSPEKAKGRNTVSCIPPVRQKILKSTEEQELEKSMKMQQEVMEMRKKNEEFKKLALAGAGQPAKKSVSQVTKSVDFHFRTDERIKQHPKNQEEYKEVNFTSELRKHPPSPARVTKGCTIIKPFNLSQGKKRTFDETASPYVPFAQQVEAFYKRTPNRYHLRSKKDDITLLPSKSAVAKISRDPQTPVLQTKWRSRPVTCKSTADQEAEELEKLQQYKFKARELDPRILEGGPILPKKPPVKPPTQPIGFDLEIEKRIQERESKKKSEDEHFEFHSRPCPTKILEDVVGVPEKKMLPITVPKSPAFALKNRIRMPTNDEVIIENQPILEEELRQQKEATCFKARPNTVISQEPFVPKKEKKSIAEGLSGSLVQEPFQLATEKRAKERQELEKKMAEVEAQRVQQLEEARQQEEEQQKKELARLRKELVHKANPIRKYQGVEVKSSDQPLTVPVSPKFSARFHC</sequence>
<dbReference type="InterPro" id="IPR027330">
    <property type="entry name" value="TPX2_central_dom"/>
</dbReference>
<feature type="region of interest" description="Disordered" evidence="13">
    <location>
        <begin position="264"/>
        <end position="301"/>
    </location>
</feature>
<dbReference type="OrthoDB" id="1684416at2759"/>
<dbReference type="GO" id="GO:0000922">
    <property type="term" value="C:spindle pole"/>
    <property type="evidence" value="ECO:0007669"/>
    <property type="project" value="UniProtKB-SubCell"/>
</dbReference>
<accession>A0A6P6BVB6</accession>
<keyword evidence="10" id="KW-0539">Nucleus</keyword>
<evidence type="ECO:0000313" key="18">
    <source>
        <dbReference type="RefSeq" id="XP_023379058.1"/>
    </source>
</evidence>
<feature type="coiled-coil region" evidence="12">
    <location>
        <begin position="561"/>
        <end position="615"/>
    </location>
</feature>
<dbReference type="KEGG" id="pvp:105305527"/>
<feature type="domain" description="TPX2 central" evidence="16">
    <location>
        <begin position="367"/>
        <end position="491"/>
    </location>
</feature>
<comment type="similarity">
    <text evidence="3">Belongs to the TPX2 family.</text>
</comment>
<evidence type="ECO:0000256" key="7">
    <source>
        <dbReference type="ARBA" id="ARBA00022701"/>
    </source>
</evidence>
<dbReference type="PANTHER" id="PTHR14326:SF44">
    <property type="entry name" value="TARGETING PROTEIN FOR XKLP2"/>
    <property type="match status" value="1"/>
</dbReference>
<dbReference type="InterPro" id="IPR009675">
    <property type="entry name" value="TPX2_fam"/>
</dbReference>
<evidence type="ECO:0000256" key="6">
    <source>
        <dbReference type="ARBA" id="ARBA00022618"/>
    </source>
</evidence>
<evidence type="ECO:0000259" key="15">
    <source>
        <dbReference type="Pfam" id="PF09041"/>
    </source>
</evidence>
<evidence type="ECO:0000256" key="9">
    <source>
        <dbReference type="ARBA" id="ARBA00023212"/>
    </source>
</evidence>
<evidence type="ECO:0000259" key="14">
    <source>
        <dbReference type="Pfam" id="PF06886"/>
    </source>
</evidence>
<comment type="subcellular location">
    <subcellularLocation>
        <location evidence="2">Cytoplasm</location>
        <location evidence="2">Cytoskeleton</location>
        <location evidence="2">Spindle pole</location>
    </subcellularLocation>
    <subcellularLocation>
        <location evidence="1">Nucleus</location>
    </subcellularLocation>
</comment>
<dbReference type="AlphaFoldDB" id="A0A6P6BVB6"/>
<evidence type="ECO:0000256" key="13">
    <source>
        <dbReference type="SAM" id="MobiDB-lite"/>
    </source>
</evidence>
<evidence type="ECO:0000256" key="10">
    <source>
        <dbReference type="ARBA" id="ARBA00023242"/>
    </source>
</evidence>
<evidence type="ECO:0000256" key="11">
    <source>
        <dbReference type="ARBA" id="ARBA00023306"/>
    </source>
</evidence>
<proteinExistence type="inferred from homology"/>
<evidence type="ECO:0000256" key="3">
    <source>
        <dbReference type="ARBA" id="ARBA00005885"/>
    </source>
</evidence>
<feature type="compositionally biased region" description="Basic and acidic residues" evidence="13">
    <location>
        <begin position="167"/>
        <end position="193"/>
    </location>
</feature>
<dbReference type="GO" id="GO:0005874">
    <property type="term" value="C:microtubule"/>
    <property type="evidence" value="ECO:0007669"/>
    <property type="project" value="UniProtKB-KW"/>
</dbReference>
<evidence type="ECO:0000256" key="12">
    <source>
        <dbReference type="SAM" id="Coils"/>
    </source>
</evidence>
<evidence type="ECO:0000256" key="2">
    <source>
        <dbReference type="ARBA" id="ARBA00004647"/>
    </source>
</evidence>
<gene>
    <name evidence="18" type="primary">TPX2</name>
</gene>
<evidence type="ECO:0000313" key="17">
    <source>
        <dbReference type="Proteomes" id="UP000515202"/>
    </source>
</evidence>
<evidence type="ECO:0000259" key="16">
    <source>
        <dbReference type="Pfam" id="PF12214"/>
    </source>
</evidence>
<feature type="domain" description="Aurora-A binding" evidence="15">
    <location>
        <begin position="1"/>
        <end position="68"/>
    </location>
</feature>
<keyword evidence="9" id="KW-0206">Cytoskeleton</keyword>
<evidence type="ECO:0000256" key="8">
    <source>
        <dbReference type="ARBA" id="ARBA00022776"/>
    </source>
</evidence>
<evidence type="ECO:0000256" key="1">
    <source>
        <dbReference type="ARBA" id="ARBA00004123"/>
    </source>
</evidence>
<dbReference type="Pfam" id="PF09041">
    <property type="entry name" value="Aurora-A_bind"/>
    <property type="match status" value="1"/>
</dbReference>
<keyword evidence="6" id="KW-0132">Cell division</keyword>
<dbReference type="CTD" id="22974"/>
<dbReference type="Proteomes" id="UP000515202">
    <property type="component" value="Unplaced"/>
</dbReference>
<organism evidence="17 18">
    <name type="scientific">Pteropus vampyrus</name>
    <name type="common">Large flying fox</name>
    <dbReference type="NCBI Taxonomy" id="132908"/>
    <lineage>
        <taxon>Eukaryota</taxon>
        <taxon>Metazoa</taxon>
        <taxon>Chordata</taxon>
        <taxon>Craniata</taxon>
        <taxon>Vertebrata</taxon>
        <taxon>Euteleostomi</taxon>
        <taxon>Mammalia</taxon>
        <taxon>Eutheria</taxon>
        <taxon>Laurasiatheria</taxon>
        <taxon>Chiroptera</taxon>
        <taxon>Yinpterochiroptera</taxon>
        <taxon>Pteropodoidea</taxon>
        <taxon>Pteropodidae</taxon>
        <taxon>Pteropodinae</taxon>
        <taxon>Pteropus</taxon>
    </lineage>
</organism>
<keyword evidence="7" id="KW-0493">Microtubule</keyword>
<evidence type="ECO:0000256" key="5">
    <source>
        <dbReference type="ARBA" id="ARBA00022553"/>
    </source>
</evidence>
<protein>
    <submittedName>
        <fullName evidence="18">Targeting protein for Xklp2</fullName>
    </submittedName>
</protein>
<dbReference type="InterPro" id="IPR027329">
    <property type="entry name" value="TPX2_C"/>
</dbReference>
<dbReference type="GeneID" id="105305527"/>
<reference evidence="18" key="1">
    <citation type="submission" date="2025-08" db="UniProtKB">
        <authorList>
            <consortium name="RefSeq"/>
        </authorList>
    </citation>
    <scope>IDENTIFICATION</scope>
    <source>
        <tissue evidence="18">Kidney</tissue>
    </source>
</reference>
<feature type="compositionally biased region" description="Basic and acidic residues" evidence="13">
    <location>
        <begin position="210"/>
        <end position="221"/>
    </location>
</feature>
<dbReference type="GO" id="GO:0005634">
    <property type="term" value="C:nucleus"/>
    <property type="evidence" value="ECO:0007669"/>
    <property type="project" value="UniProtKB-SubCell"/>
</dbReference>
<evidence type="ECO:0000256" key="4">
    <source>
        <dbReference type="ARBA" id="ARBA00022490"/>
    </source>
</evidence>